<reference evidence="4" key="1">
    <citation type="journal article" date="2016" name="PLoS Negl. Trop. Dis.">
        <title>A Deep Insight into the Sialome of Rhodnius neglectus, a Vector of Chagas Disease.</title>
        <authorList>
            <person name="Santiago P.B."/>
            <person name="Assumpcao T.C."/>
            <person name="Araujo C.N."/>
            <person name="Bastos I.M."/>
            <person name="Neves D."/>
            <person name="Silva I.G."/>
            <person name="Charneau S."/>
            <person name="Queiroz R.M."/>
            <person name="Raiol T."/>
            <person name="Oliveira J.V."/>
            <person name="Sousa M.V."/>
            <person name="Calvo E."/>
            <person name="Ribeiro J.M."/>
            <person name="Santana J.M."/>
        </authorList>
    </citation>
    <scope>NUCLEOTIDE SEQUENCE</scope>
    <source>
        <tissue evidence="4">Salivary glands</tissue>
    </source>
</reference>
<dbReference type="GO" id="GO:1990904">
    <property type="term" value="C:ribonucleoprotein complex"/>
    <property type="evidence" value="ECO:0007669"/>
    <property type="project" value="UniProtKB-KW"/>
</dbReference>
<dbReference type="EMBL" id="GDKW01001516">
    <property type="protein sequence ID" value="JAI55079.1"/>
    <property type="molecule type" value="mRNA"/>
</dbReference>
<evidence type="ECO:0000256" key="3">
    <source>
        <dbReference type="ARBA" id="ARBA00023274"/>
    </source>
</evidence>
<keyword evidence="3" id="KW-0687">Ribonucleoprotein</keyword>
<comment type="similarity">
    <text evidence="1">Belongs to the bacterial ribosomal protein bS21 family.</text>
</comment>
<dbReference type="NCBIfam" id="TIGR00030">
    <property type="entry name" value="S21p"/>
    <property type="match status" value="1"/>
</dbReference>
<keyword evidence="2 4" id="KW-0689">Ribosomal protein</keyword>
<evidence type="ECO:0000256" key="2">
    <source>
        <dbReference type="ARBA" id="ARBA00022980"/>
    </source>
</evidence>
<sequence>MSNRHVSFIARTVLVRNGNVDEAARLLNRILGREGIFDQYRRTRYYEKPFQQRRRINYEKCKAIYNEDMTRKIKFIMRKNREDPFPGCH</sequence>
<protein>
    <submittedName>
        <fullName evidence="4">Putative mitochondrial ribosomal protein</fullName>
    </submittedName>
</protein>
<accession>A0A0P4VSX7</accession>
<dbReference type="GO" id="GO:0006412">
    <property type="term" value="P:translation"/>
    <property type="evidence" value="ECO:0007669"/>
    <property type="project" value="InterPro"/>
</dbReference>
<dbReference type="InterPro" id="IPR038380">
    <property type="entry name" value="Ribosomal_bS21_sf"/>
</dbReference>
<proteinExistence type="evidence at transcript level"/>
<name>A0A0P4VSX7_9HEMI</name>
<dbReference type="PANTHER" id="PTHR21109">
    <property type="entry name" value="MITOCHONDRIAL 28S RIBOSOMAL PROTEIN S21"/>
    <property type="match status" value="1"/>
</dbReference>
<evidence type="ECO:0000313" key="4">
    <source>
        <dbReference type="EMBL" id="JAI55079.1"/>
    </source>
</evidence>
<dbReference type="PANTHER" id="PTHR21109:SF0">
    <property type="entry name" value="SMALL RIBOSOMAL SUBUNIT PROTEIN BS21M"/>
    <property type="match status" value="1"/>
</dbReference>
<dbReference type="InterPro" id="IPR001911">
    <property type="entry name" value="Ribosomal_bS21"/>
</dbReference>
<dbReference type="Pfam" id="PF01165">
    <property type="entry name" value="Ribosomal_S21"/>
    <property type="match status" value="1"/>
</dbReference>
<evidence type="ECO:0000256" key="1">
    <source>
        <dbReference type="ARBA" id="ARBA00006640"/>
    </source>
</evidence>
<dbReference type="Gene3D" id="1.20.5.1150">
    <property type="entry name" value="Ribosomal protein S8"/>
    <property type="match status" value="1"/>
</dbReference>
<dbReference type="GO" id="GO:0005840">
    <property type="term" value="C:ribosome"/>
    <property type="evidence" value="ECO:0007669"/>
    <property type="project" value="UniProtKB-KW"/>
</dbReference>
<organism evidence="4">
    <name type="scientific">Rhodnius neglectus</name>
    <dbReference type="NCBI Taxonomy" id="72488"/>
    <lineage>
        <taxon>Eukaryota</taxon>
        <taxon>Metazoa</taxon>
        <taxon>Ecdysozoa</taxon>
        <taxon>Arthropoda</taxon>
        <taxon>Hexapoda</taxon>
        <taxon>Insecta</taxon>
        <taxon>Pterygota</taxon>
        <taxon>Neoptera</taxon>
        <taxon>Paraneoptera</taxon>
        <taxon>Hemiptera</taxon>
        <taxon>Heteroptera</taxon>
        <taxon>Panheteroptera</taxon>
        <taxon>Cimicomorpha</taxon>
        <taxon>Reduviidae</taxon>
        <taxon>Triatominae</taxon>
        <taxon>Rhodnius</taxon>
    </lineage>
</organism>
<dbReference type="AlphaFoldDB" id="A0A0P4VSX7"/>
<dbReference type="GO" id="GO:0003735">
    <property type="term" value="F:structural constituent of ribosome"/>
    <property type="evidence" value="ECO:0007669"/>
    <property type="project" value="InterPro"/>
</dbReference>